<dbReference type="OrthoDB" id="5290932at2"/>
<evidence type="ECO:0000313" key="3">
    <source>
        <dbReference type="EMBL" id="TDQ47464.1"/>
    </source>
</evidence>
<comment type="similarity">
    <text evidence="1">Belongs to the TolB family.</text>
</comment>
<dbReference type="AlphaFoldDB" id="A0A4R6UVD6"/>
<dbReference type="Pfam" id="PF07676">
    <property type="entry name" value="PD40"/>
    <property type="match status" value="3"/>
</dbReference>
<dbReference type="SUPFAM" id="SSF82171">
    <property type="entry name" value="DPP6 N-terminal domain-like"/>
    <property type="match status" value="1"/>
</dbReference>
<evidence type="ECO:0000256" key="1">
    <source>
        <dbReference type="ARBA" id="ARBA00009820"/>
    </source>
</evidence>
<dbReference type="InterPro" id="IPR011042">
    <property type="entry name" value="6-blade_b-propeller_TolB-like"/>
</dbReference>
<dbReference type="PANTHER" id="PTHR36842:SF1">
    <property type="entry name" value="PROTEIN TOLB"/>
    <property type="match status" value="1"/>
</dbReference>
<sequence>MNPKACLLLLPCWIALSSCANADSSSDSVNWAERIAKLNGKPLDENNSNNTPQRFAAGTISKPDSFEYGSTFSPDGTLFFFGVDLGHRAEIHVARFENDAWLESEVFLSHETISHNDPMFSPDGKRLYFITDQHAENSFDIGYVEKTQNGWSPVKIATGISTPATEYFYSESRAGEQFFARNVSKPDEKPNFDIYFRNASTPNEGSRLTSSVNSQYYEGDPFISADGNTLIFVSNRPGGAGKGDLYVSVRSTDGHWQPATHLGADINSKGHEITPYLTPDGKALIFSRDGDLYWVSASSIGQ</sequence>
<dbReference type="InterPro" id="IPR011659">
    <property type="entry name" value="WD40"/>
</dbReference>
<name>A0A4R6UVD6_9GAMM</name>
<reference evidence="3 4" key="1">
    <citation type="submission" date="2019-03" db="EMBL/GenBank/DDBJ databases">
        <title>Genomic Encyclopedia of Type Strains, Phase IV (KMG-IV): sequencing the most valuable type-strain genomes for metagenomic binning, comparative biology and taxonomic classification.</title>
        <authorList>
            <person name="Goeker M."/>
        </authorList>
    </citation>
    <scope>NUCLEOTIDE SEQUENCE [LARGE SCALE GENOMIC DNA]</scope>
    <source>
        <strain evidence="3 4">DSM 103792</strain>
    </source>
</reference>
<dbReference type="PROSITE" id="PS51257">
    <property type="entry name" value="PROKAR_LIPOPROTEIN"/>
    <property type="match status" value="1"/>
</dbReference>
<feature type="signal peptide" evidence="2">
    <location>
        <begin position="1"/>
        <end position="22"/>
    </location>
</feature>
<protein>
    <submittedName>
        <fullName evidence="3">WD40 repeat protein</fullName>
    </submittedName>
</protein>
<dbReference type="PANTHER" id="PTHR36842">
    <property type="entry name" value="PROTEIN TOLB HOMOLOG"/>
    <property type="match status" value="1"/>
</dbReference>
<accession>A0A4R6UVD6</accession>
<dbReference type="Gene3D" id="2.120.10.30">
    <property type="entry name" value="TolB, C-terminal domain"/>
    <property type="match status" value="1"/>
</dbReference>
<evidence type="ECO:0000256" key="2">
    <source>
        <dbReference type="SAM" id="SignalP"/>
    </source>
</evidence>
<keyword evidence="2" id="KW-0732">Signal</keyword>
<organism evidence="3 4">
    <name type="scientific">Permianibacter aggregans</name>
    <dbReference type="NCBI Taxonomy" id="1510150"/>
    <lineage>
        <taxon>Bacteria</taxon>
        <taxon>Pseudomonadati</taxon>
        <taxon>Pseudomonadota</taxon>
        <taxon>Gammaproteobacteria</taxon>
        <taxon>Pseudomonadales</taxon>
        <taxon>Pseudomonadaceae</taxon>
        <taxon>Permianibacter</taxon>
    </lineage>
</organism>
<dbReference type="Gene3D" id="2.120.10.60">
    <property type="entry name" value="Tricorn protease N-terminal domain"/>
    <property type="match status" value="1"/>
</dbReference>
<feature type="chain" id="PRO_5020296612" evidence="2">
    <location>
        <begin position="23"/>
        <end position="302"/>
    </location>
</feature>
<proteinExistence type="inferred from homology"/>
<dbReference type="EMBL" id="SNYM01000010">
    <property type="protein sequence ID" value="TDQ47464.1"/>
    <property type="molecule type" value="Genomic_DNA"/>
</dbReference>
<keyword evidence="4" id="KW-1185">Reference proteome</keyword>
<dbReference type="Proteomes" id="UP000295375">
    <property type="component" value="Unassembled WGS sequence"/>
</dbReference>
<comment type="caution">
    <text evidence="3">The sequence shown here is derived from an EMBL/GenBank/DDBJ whole genome shotgun (WGS) entry which is preliminary data.</text>
</comment>
<evidence type="ECO:0000313" key="4">
    <source>
        <dbReference type="Proteomes" id="UP000295375"/>
    </source>
</evidence>
<gene>
    <name evidence="3" type="ORF">EV696_11056</name>
</gene>